<proteinExistence type="predicted"/>
<gene>
    <name evidence="1" type="ORF">O181_118865</name>
</gene>
<accession>A0A9Q3KCZ7</accession>
<reference evidence="1" key="1">
    <citation type="submission" date="2021-03" db="EMBL/GenBank/DDBJ databases">
        <title>Draft genome sequence of rust myrtle Austropuccinia psidii MF-1, a brazilian biotype.</title>
        <authorList>
            <person name="Quecine M.C."/>
            <person name="Pachon D.M.R."/>
            <person name="Bonatelli M.L."/>
            <person name="Correr F.H."/>
            <person name="Franceschini L.M."/>
            <person name="Leite T.F."/>
            <person name="Margarido G.R.A."/>
            <person name="Almeida C.A."/>
            <person name="Ferrarezi J.A."/>
            <person name="Labate C.A."/>
        </authorList>
    </citation>
    <scope>NUCLEOTIDE SEQUENCE</scope>
    <source>
        <strain evidence="1">MF-1</strain>
    </source>
</reference>
<evidence type="ECO:0000313" key="1">
    <source>
        <dbReference type="EMBL" id="MBW0579150.1"/>
    </source>
</evidence>
<organism evidence="1 2">
    <name type="scientific">Austropuccinia psidii MF-1</name>
    <dbReference type="NCBI Taxonomy" id="1389203"/>
    <lineage>
        <taxon>Eukaryota</taxon>
        <taxon>Fungi</taxon>
        <taxon>Dikarya</taxon>
        <taxon>Basidiomycota</taxon>
        <taxon>Pucciniomycotina</taxon>
        <taxon>Pucciniomycetes</taxon>
        <taxon>Pucciniales</taxon>
        <taxon>Sphaerophragmiaceae</taxon>
        <taxon>Austropuccinia</taxon>
    </lineage>
</organism>
<dbReference type="EMBL" id="AVOT02104414">
    <property type="protein sequence ID" value="MBW0579150.1"/>
    <property type="molecule type" value="Genomic_DNA"/>
</dbReference>
<dbReference type="AlphaFoldDB" id="A0A9Q3KCZ7"/>
<comment type="caution">
    <text evidence="1">The sequence shown here is derived from an EMBL/GenBank/DDBJ whole genome shotgun (WGS) entry which is preliminary data.</text>
</comment>
<sequence length="229" mass="26141">MQYTFVNVCCREEQKLFKNVTCNHVKPSSHISQLHPFGAPCWTALPNYGTDACVIQVNPHAFIRTPQPVIRRQLSHTWKTFYSQYSDRLFYWLAGQLDCRRSPARTWKPEANQCGFASASSALQLSQPMISEAGYVCMGISHHRSFSASSHAPRTCSQKIPWAGSLFRGRVNAYVDHSSRPPPPLIMPHIPPWKPSRHQSAKNFRQNQAHVWWHTTKHISPAHTQTSPQ</sequence>
<name>A0A9Q3KCZ7_9BASI</name>
<keyword evidence="2" id="KW-1185">Reference proteome</keyword>
<evidence type="ECO:0000313" key="2">
    <source>
        <dbReference type="Proteomes" id="UP000765509"/>
    </source>
</evidence>
<dbReference type="Proteomes" id="UP000765509">
    <property type="component" value="Unassembled WGS sequence"/>
</dbReference>
<protein>
    <submittedName>
        <fullName evidence="1">Uncharacterized protein</fullName>
    </submittedName>
</protein>